<organism evidence="2 3">
    <name type="scientific">Archangium gephyra</name>
    <dbReference type="NCBI Taxonomy" id="48"/>
    <lineage>
        <taxon>Bacteria</taxon>
        <taxon>Pseudomonadati</taxon>
        <taxon>Myxococcota</taxon>
        <taxon>Myxococcia</taxon>
        <taxon>Myxococcales</taxon>
        <taxon>Cystobacterineae</taxon>
        <taxon>Archangiaceae</taxon>
        <taxon>Archangium</taxon>
    </lineage>
</organism>
<gene>
    <name evidence="2" type="ORF">DI536_06415</name>
</gene>
<accession>A0A2W5TMH8</accession>
<feature type="chain" id="PRO_5015921818" description="Lipoprotein" evidence="1">
    <location>
        <begin position="25"/>
        <end position="109"/>
    </location>
</feature>
<reference evidence="2 3" key="1">
    <citation type="submission" date="2017-08" db="EMBL/GenBank/DDBJ databases">
        <title>Infants hospitalized years apart are colonized by the same room-sourced microbial strains.</title>
        <authorList>
            <person name="Brooks B."/>
            <person name="Olm M.R."/>
            <person name="Firek B.A."/>
            <person name="Baker R."/>
            <person name="Thomas B.C."/>
            <person name="Morowitz M.J."/>
            <person name="Banfield J.F."/>
        </authorList>
    </citation>
    <scope>NUCLEOTIDE SEQUENCE [LARGE SCALE GENOMIC DNA]</scope>
    <source>
        <strain evidence="2">S2_003_000_R2_14</strain>
    </source>
</reference>
<sequence length="109" mass="11582">MKKLIVVACSAVLLQGCFSSVVRANGPRGERYSSAGASLFWGITTPTHGAKQCANGLREVEMWRPWYSYLVSLVTVGIVTPITSEWECMGAPVNAAVPVVVPPPPPVAP</sequence>
<keyword evidence="1" id="KW-0732">Signal</keyword>
<comment type="caution">
    <text evidence="2">The sequence shown here is derived from an EMBL/GenBank/DDBJ whole genome shotgun (WGS) entry which is preliminary data.</text>
</comment>
<protein>
    <recommendedName>
        <fullName evidence="4">Lipoprotein</fullName>
    </recommendedName>
</protein>
<evidence type="ECO:0000256" key="1">
    <source>
        <dbReference type="SAM" id="SignalP"/>
    </source>
</evidence>
<dbReference type="PROSITE" id="PS51257">
    <property type="entry name" value="PROKAR_LIPOPROTEIN"/>
    <property type="match status" value="1"/>
</dbReference>
<dbReference type="AlphaFoldDB" id="A0A2W5TMH8"/>
<dbReference type="Proteomes" id="UP000249061">
    <property type="component" value="Unassembled WGS sequence"/>
</dbReference>
<evidence type="ECO:0000313" key="2">
    <source>
        <dbReference type="EMBL" id="PZR16780.1"/>
    </source>
</evidence>
<name>A0A2W5TMH8_9BACT</name>
<evidence type="ECO:0008006" key="4">
    <source>
        <dbReference type="Google" id="ProtNLM"/>
    </source>
</evidence>
<proteinExistence type="predicted"/>
<feature type="signal peptide" evidence="1">
    <location>
        <begin position="1"/>
        <end position="24"/>
    </location>
</feature>
<evidence type="ECO:0000313" key="3">
    <source>
        <dbReference type="Proteomes" id="UP000249061"/>
    </source>
</evidence>
<dbReference type="EMBL" id="QFQP01000003">
    <property type="protein sequence ID" value="PZR16780.1"/>
    <property type="molecule type" value="Genomic_DNA"/>
</dbReference>